<keyword evidence="3" id="KW-0732">Signal</keyword>
<comment type="similarity">
    <text evidence="1">Belongs to the outer membrane factor (OMF) (TC 1.B.17) family.</text>
</comment>
<dbReference type="GO" id="GO:0015562">
    <property type="term" value="F:efflux transmembrane transporter activity"/>
    <property type="evidence" value="ECO:0007669"/>
    <property type="project" value="InterPro"/>
</dbReference>
<evidence type="ECO:0000256" key="2">
    <source>
        <dbReference type="SAM" id="Coils"/>
    </source>
</evidence>
<protein>
    <submittedName>
        <fullName evidence="4">Cobalt-zinc-cadmium resistance protein CzcC</fullName>
    </submittedName>
</protein>
<organism evidence="4 5">
    <name type="scientific">Botrimarina hoheduenensis</name>
    <dbReference type="NCBI Taxonomy" id="2528000"/>
    <lineage>
        <taxon>Bacteria</taxon>
        <taxon>Pseudomonadati</taxon>
        <taxon>Planctomycetota</taxon>
        <taxon>Planctomycetia</taxon>
        <taxon>Pirellulales</taxon>
        <taxon>Lacipirellulaceae</taxon>
        <taxon>Botrimarina</taxon>
    </lineage>
</organism>
<gene>
    <name evidence="4" type="primary">czcC_1</name>
    <name evidence="4" type="ORF">Pla111_19740</name>
</gene>
<proteinExistence type="inferred from homology"/>
<feature type="chain" id="PRO_5023008477" evidence="3">
    <location>
        <begin position="26"/>
        <end position="445"/>
    </location>
</feature>
<dbReference type="InterPro" id="IPR003423">
    <property type="entry name" value="OMP_efflux"/>
</dbReference>
<evidence type="ECO:0000256" key="1">
    <source>
        <dbReference type="ARBA" id="ARBA00007613"/>
    </source>
</evidence>
<dbReference type="OrthoDB" id="9791261at2"/>
<keyword evidence="5" id="KW-1185">Reference proteome</keyword>
<dbReference type="Gene3D" id="1.20.1600.10">
    <property type="entry name" value="Outer membrane efflux proteins (OEP)"/>
    <property type="match status" value="1"/>
</dbReference>
<dbReference type="SUPFAM" id="SSF56954">
    <property type="entry name" value="Outer membrane efflux proteins (OEP)"/>
    <property type="match status" value="1"/>
</dbReference>
<comment type="caution">
    <text evidence="4">The sequence shown here is derived from an EMBL/GenBank/DDBJ whole genome shotgun (WGS) entry which is preliminary data.</text>
</comment>
<dbReference type="PANTHER" id="PTHR30203">
    <property type="entry name" value="OUTER MEMBRANE CATION EFFLUX PROTEIN"/>
    <property type="match status" value="1"/>
</dbReference>
<keyword evidence="2" id="KW-0175">Coiled coil</keyword>
<dbReference type="RefSeq" id="WP_146573720.1">
    <property type="nucleotide sequence ID" value="NZ_SJPH01000003.1"/>
</dbReference>
<reference evidence="4 5" key="1">
    <citation type="submission" date="2019-02" db="EMBL/GenBank/DDBJ databases">
        <title>Deep-cultivation of Planctomycetes and their phenomic and genomic characterization uncovers novel biology.</title>
        <authorList>
            <person name="Wiegand S."/>
            <person name="Jogler M."/>
            <person name="Boedeker C."/>
            <person name="Pinto D."/>
            <person name="Vollmers J."/>
            <person name="Rivas-Marin E."/>
            <person name="Kohn T."/>
            <person name="Peeters S.H."/>
            <person name="Heuer A."/>
            <person name="Rast P."/>
            <person name="Oberbeckmann S."/>
            <person name="Bunk B."/>
            <person name="Jeske O."/>
            <person name="Meyerdierks A."/>
            <person name="Storesund J.E."/>
            <person name="Kallscheuer N."/>
            <person name="Luecker S."/>
            <person name="Lage O.M."/>
            <person name="Pohl T."/>
            <person name="Merkel B.J."/>
            <person name="Hornburger P."/>
            <person name="Mueller R.-W."/>
            <person name="Bruemmer F."/>
            <person name="Labrenz M."/>
            <person name="Spormann A.M."/>
            <person name="Op Den Camp H."/>
            <person name="Overmann J."/>
            <person name="Amann R."/>
            <person name="Jetten M.S.M."/>
            <person name="Mascher T."/>
            <person name="Medema M.H."/>
            <person name="Devos D.P."/>
            <person name="Kaster A.-K."/>
            <person name="Ovreas L."/>
            <person name="Rohde M."/>
            <person name="Galperin M.Y."/>
            <person name="Jogler C."/>
        </authorList>
    </citation>
    <scope>NUCLEOTIDE SEQUENCE [LARGE SCALE GENOMIC DNA]</scope>
    <source>
        <strain evidence="4 5">Pla111</strain>
    </source>
</reference>
<dbReference type="Pfam" id="PF02321">
    <property type="entry name" value="OEP"/>
    <property type="match status" value="2"/>
</dbReference>
<feature type="signal peptide" evidence="3">
    <location>
        <begin position="1"/>
        <end position="25"/>
    </location>
</feature>
<dbReference type="AlphaFoldDB" id="A0A5C5WB80"/>
<feature type="coiled-coil region" evidence="2">
    <location>
        <begin position="330"/>
        <end position="357"/>
    </location>
</feature>
<sequence precursor="true">MLRIRPGLVCLLSLGLMLGEARCVAQQASPELAETALTAPLAAEPVLREGDLSGGALTLTTVEELAIGASASLQAIEARVRAARWHCLQVGLRPNPSVGYVAAEVGNEGLAGQQGAFVSQQFVRGGKLTYAQAVASKEARRLEQEFGVERMRLLTDVRTAYYDAYLAQLEVELSERLTELSRRASEASRRLLEAGEGKRTDALLAEIEAQRADASRRSANQLLLASWRRLAPLTGLSATPQPLNADRDALLRETDWATTQTQILATSPELAARLAAIDRARCEVAYQRSVAVPDVSTQFSVQYDDSTNYTVAGVQIGVPLQIWNRNQGAIGRAQAELTAAQRDLEAKEQTLERELAAVYGRFQAARERAEALSKEVLPRAQENLDLAAEGYQAGEINFLDLLTVQRTFFEVNLESLAALRELNTTAQLLRGGLLAGSGATSSEGL</sequence>
<evidence type="ECO:0000313" key="4">
    <source>
        <dbReference type="EMBL" id="TWT46872.1"/>
    </source>
</evidence>
<dbReference type="Proteomes" id="UP000318995">
    <property type="component" value="Unassembled WGS sequence"/>
</dbReference>
<dbReference type="PANTHER" id="PTHR30203:SF24">
    <property type="entry name" value="BLR4935 PROTEIN"/>
    <property type="match status" value="1"/>
</dbReference>
<dbReference type="EMBL" id="SJPH01000003">
    <property type="protein sequence ID" value="TWT46872.1"/>
    <property type="molecule type" value="Genomic_DNA"/>
</dbReference>
<accession>A0A5C5WB80</accession>
<evidence type="ECO:0000256" key="3">
    <source>
        <dbReference type="SAM" id="SignalP"/>
    </source>
</evidence>
<name>A0A5C5WB80_9BACT</name>
<evidence type="ECO:0000313" key="5">
    <source>
        <dbReference type="Proteomes" id="UP000318995"/>
    </source>
</evidence>
<dbReference type="InterPro" id="IPR010131">
    <property type="entry name" value="MdtP/NodT-like"/>
</dbReference>